<dbReference type="GO" id="GO:0005840">
    <property type="term" value="C:ribosome"/>
    <property type="evidence" value="ECO:0007669"/>
    <property type="project" value="UniProtKB-KW"/>
</dbReference>
<evidence type="ECO:0000313" key="2">
    <source>
        <dbReference type="EMBL" id="CAA9402246.1"/>
    </source>
</evidence>
<feature type="compositionally biased region" description="Basic and acidic residues" evidence="1">
    <location>
        <begin position="29"/>
        <end position="42"/>
    </location>
</feature>
<name>A0A6J4P6I9_9BACT</name>
<sequence>VDHGRAEDADRYGPQDTRQGHRLAGSPDRPADEADHGVDRPPADAQEGPLLPPRAAEDGQQAEQPAEVPDPRRPNPVPADHREARPAKV</sequence>
<organism evidence="2">
    <name type="scientific">uncultured Phycisphaerae bacterium</name>
    <dbReference type="NCBI Taxonomy" id="904963"/>
    <lineage>
        <taxon>Bacteria</taxon>
        <taxon>Pseudomonadati</taxon>
        <taxon>Planctomycetota</taxon>
        <taxon>Phycisphaerae</taxon>
        <taxon>environmental samples</taxon>
    </lineage>
</organism>
<reference evidence="2" key="1">
    <citation type="submission" date="2020-02" db="EMBL/GenBank/DDBJ databases">
        <authorList>
            <person name="Meier V. D."/>
        </authorList>
    </citation>
    <scope>NUCLEOTIDE SEQUENCE</scope>
    <source>
        <strain evidence="2">AVDCRST_MAG64</strain>
    </source>
</reference>
<feature type="non-terminal residue" evidence="2">
    <location>
        <position position="1"/>
    </location>
</feature>
<dbReference type="AlphaFoldDB" id="A0A6J4P6I9"/>
<feature type="region of interest" description="Disordered" evidence="1">
    <location>
        <begin position="1"/>
        <end position="89"/>
    </location>
</feature>
<protein>
    <submittedName>
        <fullName evidence="2">SSU ribosomal protein S15p (S13e)</fullName>
    </submittedName>
</protein>
<dbReference type="EMBL" id="CADCUQ010000403">
    <property type="protein sequence ID" value="CAA9402246.1"/>
    <property type="molecule type" value="Genomic_DNA"/>
</dbReference>
<keyword evidence="2" id="KW-0687">Ribonucleoprotein</keyword>
<gene>
    <name evidence="2" type="ORF">AVDCRST_MAG64-1865</name>
</gene>
<proteinExistence type="predicted"/>
<evidence type="ECO:0000256" key="1">
    <source>
        <dbReference type="SAM" id="MobiDB-lite"/>
    </source>
</evidence>
<accession>A0A6J4P6I9</accession>
<feature type="compositionally biased region" description="Basic and acidic residues" evidence="1">
    <location>
        <begin position="1"/>
        <end position="13"/>
    </location>
</feature>
<feature type="compositionally biased region" description="Basic and acidic residues" evidence="1">
    <location>
        <begin position="69"/>
        <end position="89"/>
    </location>
</feature>
<feature type="non-terminal residue" evidence="2">
    <location>
        <position position="89"/>
    </location>
</feature>
<keyword evidence="2" id="KW-0689">Ribosomal protein</keyword>